<proteinExistence type="predicted"/>
<evidence type="ECO:0000313" key="2">
    <source>
        <dbReference type="EMBL" id="MPC99024.1"/>
    </source>
</evidence>
<keyword evidence="3" id="KW-1185">Reference proteome</keyword>
<organism evidence="2 3">
    <name type="scientific">Portunus trituberculatus</name>
    <name type="common">Swimming crab</name>
    <name type="synonym">Neptunus trituberculatus</name>
    <dbReference type="NCBI Taxonomy" id="210409"/>
    <lineage>
        <taxon>Eukaryota</taxon>
        <taxon>Metazoa</taxon>
        <taxon>Ecdysozoa</taxon>
        <taxon>Arthropoda</taxon>
        <taxon>Crustacea</taxon>
        <taxon>Multicrustacea</taxon>
        <taxon>Malacostraca</taxon>
        <taxon>Eumalacostraca</taxon>
        <taxon>Eucarida</taxon>
        <taxon>Decapoda</taxon>
        <taxon>Pleocyemata</taxon>
        <taxon>Brachyura</taxon>
        <taxon>Eubrachyura</taxon>
        <taxon>Portunoidea</taxon>
        <taxon>Portunidae</taxon>
        <taxon>Portuninae</taxon>
        <taxon>Portunus</taxon>
    </lineage>
</organism>
<feature type="region of interest" description="Disordered" evidence="1">
    <location>
        <begin position="46"/>
        <end position="67"/>
    </location>
</feature>
<sequence length="106" mass="11253">MEVVWGRGFWRVGAWGRHEGQQHGVPGIGQVVVAEAVGRVIQGNEGRAHGVAGGHGGQRAGGGGAAGHGRIVHQVWEADWVLREWVRRGSSKRGSSRLGSMRRGST</sequence>
<dbReference type="AlphaFoldDB" id="A0A5B7K373"/>
<reference evidence="2 3" key="1">
    <citation type="submission" date="2019-05" db="EMBL/GenBank/DDBJ databases">
        <title>Another draft genome of Portunus trituberculatus and its Hox gene families provides insights of decapod evolution.</title>
        <authorList>
            <person name="Jeong J.-H."/>
            <person name="Song I."/>
            <person name="Kim S."/>
            <person name="Choi T."/>
            <person name="Kim D."/>
            <person name="Ryu S."/>
            <person name="Kim W."/>
        </authorList>
    </citation>
    <scope>NUCLEOTIDE SEQUENCE [LARGE SCALE GENOMIC DNA]</scope>
    <source>
        <tissue evidence="2">Muscle</tissue>
    </source>
</reference>
<protein>
    <submittedName>
        <fullName evidence="2">Uncharacterized protein</fullName>
    </submittedName>
</protein>
<evidence type="ECO:0000256" key="1">
    <source>
        <dbReference type="SAM" id="MobiDB-lite"/>
    </source>
</evidence>
<dbReference type="Proteomes" id="UP000324222">
    <property type="component" value="Unassembled WGS sequence"/>
</dbReference>
<feature type="compositionally biased region" description="Gly residues" evidence="1">
    <location>
        <begin position="51"/>
        <end position="67"/>
    </location>
</feature>
<evidence type="ECO:0000313" key="3">
    <source>
        <dbReference type="Proteomes" id="UP000324222"/>
    </source>
</evidence>
<gene>
    <name evidence="2" type="ORF">E2C01_094418</name>
</gene>
<accession>A0A5B7K373</accession>
<dbReference type="EMBL" id="VSRR010116639">
    <property type="protein sequence ID" value="MPC99024.1"/>
    <property type="molecule type" value="Genomic_DNA"/>
</dbReference>
<name>A0A5B7K373_PORTR</name>
<comment type="caution">
    <text evidence="2">The sequence shown here is derived from an EMBL/GenBank/DDBJ whole genome shotgun (WGS) entry which is preliminary data.</text>
</comment>